<name>A0A3Q7J7D9_SOLLC</name>
<proteinExistence type="predicted"/>
<dbReference type="InParanoid" id="A0A3Q7J7D9"/>
<dbReference type="EnsemblPlants" id="Solyc12g035405.1.1">
    <property type="protein sequence ID" value="Solyc12g035405.1.1"/>
    <property type="gene ID" value="Solyc12g035405.1"/>
</dbReference>
<dbReference type="Proteomes" id="UP000004994">
    <property type="component" value="Chromosome 12"/>
</dbReference>
<dbReference type="Gramene" id="Solyc12g035405.1.1">
    <property type="protein sequence ID" value="Solyc12g035405.1.1"/>
    <property type="gene ID" value="Solyc12g035405.1"/>
</dbReference>
<evidence type="ECO:0000313" key="2">
    <source>
        <dbReference type="Proteomes" id="UP000004994"/>
    </source>
</evidence>
<organism evidence="1">
    <name type="scientific">Solanum lycopersicum</name>
    <name type="common">Tomato</name>
    <name type="synonym">Lycopersicon esculentum</name>
    <dbReference type="NCBI Taxonomy" id="4081"/>
    <lineage>
        <taxon>Eukaryota</taxon>
        <taxon>Viridiplantae</taxon>
        <taxon>Streptophyta</taxon>
        <taxon>Embryophyta</taxon>
        <taxon>Tracheophyta</taxon>
        <taxon>Spermatophyta</taxon>
        <taxon>Magnoliopsida</taxon>
        <taxon>eudicotyledons</taxon>
        <taxon>Gunneridae</taxon>
        <taxon>Pentapetalae</taxon>
        <taxon>asterids</taxon>
        <taxon>lamiids</taxon>
        <taxon>Solanales</taxon>
        <taxon>Solanaceae</taxon>
        <taxon>Solanoideae</taxon>
        <taxon>Solaneae</taxon>
        <taxon>Solanum</taxon>
        <taxon>Solanum subgen. Lycopersicon</taxon>
    </lineage>
</organism>
<reference evidence="1" key="1">
    <citation type="journal article" date="2012" name="Nature">
        <title>The tomato genome sequence provides insights into fleshy fruit evolution.</title>
        <authorList>
            <consortium name="Tomato Genome Consortium"/>
        </authorList>
    </citation>
    <scope>NUCLEOTIDE SEQUENCE [LARGE SCALE GENOMIC DNA]</scope>
    <source>
        <strain evidence="1">cv. Heinz 1706</strain>
    </source>
</reference>
<protein>
    <submittedName>
        <fullName evidence="1">Uncharacterized protein</fullName>
    </submittedName>
</protein>
<dbReference type="AlphaFoldDB" id="A0A3Q7J7D9"/>
<evidence type="ECO:0000313" key="1">
    <source>
        <dbReference type="EnsemblPlants" id="Solyc12g035405.1.1"/>
    </source>
</evidence>
<keyword evidence="2" id="KW-1185">Reference proteome</keyword>
<reference evidence="1" key="2">
    <citation type="submission" date="2019-01" db="UniProtKB">
        <authorList>
            <consortium name="EnsemblPlants"/>
        </authorList>
    </citation>
    <scope>IDENTIFICATION</scope>
    <source>
        <strain evidence="1">cv. Heinz 1706</strain>
    </source>
</reference>
<sequence length="363" mass="40503">MYVVNERTTVGVFRFCLSAPHTIEWRCNIDMCRLEGPNSISKRCMCIVRMVCLLVLLCVCIGTDTAAQSCITESSNWLYGPPPEKMTRSCVGVDWLIGFEFKSSVDLLLFKLLFMTRNPYSTTSETRSSIVIPGTCILLDQQIELAAPLCGSIKSSMEPSFHEKSSTVHPPLSAERTTESVMSGCWPSGCVISHKNHNFPHFCKQSVQIQLHVAADDNGVCSSGYLSTSSIPTISILFNFFNPLYDHYGSLVYLHNNSNHGAQLRFRRPTTGLCFSIHELNITTSILRTFPIARDRNNIVSSQNHMDSSIKLQNVTEQLKCYHLTVKGLGSGWVLNNIIYLTATLLHPDYKLQGAQGLPDTSY</sequence>
<accession>A0A3Q7J7D9</accession>